<dbReference type="AlphaFoldDB" id="A0AAD2H3L5"/>
<dbReference type="EMBL" id="CAVNYO010000116">
    <property type="protein sequence ID" value="CAK5267017.1"/>
    <property type="molecule type" value="Genomic_DNA"/>
</dbReference>
<proteinExistence type="predicted"/>
<comment type="caution">
    <text evidence="1">The sequence shown here is derived from an EMBL/GenBank/DDBJ whole genome shotgun (WGS) entry which is preliminary data.</text>
</comment>
<evidence type="ECO:0000313" key="2">
    <source>
        <dbReference type="Proteomes" id="UP001295794"/>
    </source>
</evidence>
<accession>A0AAD2H3L5</accession>
<sequence length="180" mass="19511">MIFYIARTEDPMPVPTSSYRITYIPLPAPVSGWPRRPRTPNAIAATGGQERETSVVCAAEHPRPPPMSSDAHRAYLPALYDSSAWKQTAGRIFPVPSSPAPSSSSSPPAYYYYDHLAPDILGPRCADSSSAMLLWKRALWRCLGTHLTAAATIGRSVAHAHMLPVSLMLSCVLSPAVRPT</sequence>
<protein>
    <submittedName>
        <fullName evidence="1">Uncharacterized protein</fullName>
    </submittedName>
</protein>
<name>A0AAD2H3L5_9AGAR</name>
<reference evidence="1" key="1">
    <citation type="submission" date="2023-11" db="EMBL/GenBank/DDBJ databases">
        <authorList>
            <person name="De Vega J J."/>
            <person name="De Vega J J."/>
        </authorList>
    </citation>
    <scope>NUCLEOTIDE SEQUENCE</scope>
</reference>
<evidence type="ECO:0000313" key="1">
    <source>
        <dbReference type="EMBL" id="CAK5267017.1"/>
    </source>
</evidence>
<dbReference type="Proteomes" id="UP001295794">
    <property type="component" value="Unassembled WGS sequence"/>
</dbReference>
<keyword evidence="2" id="KW-1185">Reference proteome</keyword>
<organism evidence="1 2">
    <name type="scientific">Mycena citricolor</name>
    <dbReference type="NCBI Taxonomy" id="2018698"/>
    <lineage>
        <taxon>Eukaryota</taxon>
        <taxon>Fungi</taxon>
        <taxon>Dikarya</taxon>
        <taxon>Basidiomycota</taxon>
        <taxon>Agaricomycotina</taxon>
        <taxon>Agaricomycetes</taxon>
        <taxon>Agaricomycetidae</taxon>
        <taxon>Agaricales</taxon>
        <taxon>Marasmiineae</taxon>
        <taxon>Mycenaceae</taxon>
        <taxon>Mycena</taxon>
    </lineage>
</organism>
<gene>
    <name evidence="1" type="ORF">MYCIT1_LOCUS9185</name>
</gene>